<dbReference type="CDD" id="cd00452">
    <property type="entry name" value="KDPG_aldolase"/>
    <property type="match status" value="1"/>
</dbReference>
<dbReference type="OrthoDB" id="9805177at2"/>
<keyword evidence="4" id="KW-0456">Lyase</keyword>
<keyword evidence="5" id="KW-0119">Carbohydrate metabolism</keyword>
<dbReference type="GO" id="GO:0016829">
    <property type="term" value="F:lyase activity"/>
    <property type="evidence" value="ECO:0007669"/>
    <property type="project" value="UniProtKB-KW"/>
</dbReference>
<dbReference type="EMBL" id="CWKH01000001">
    <property type="protein sequence ID" value="CRZ13454.1"/>
    <property type="molecule type" value="Genomic_DNA"/>
</dbReference>
<dbReference type="NCBIfam" id="TIGR01182">
    <property type="entry name" value="eda"/>
    <property type="match status" value="1"/>
</dbReference>
<evidence type="ECO:0000256" key="5">
    <source>
        <dbReference type="ARBA" id="ARBA00023277"/>
    </source>
</evidence>
<accession>A0A0H5RXL3</accession>
<comment type="subunit">
    <text evidence="3">Homotrimer.</text>
</comment>
<organism evidence="6 7">
    <name type="scientific">Mycolicibacterium neworleansense</name>
    <dbReference type="NCBI Taxonomy" id="146018"/>
    <lineage>
        <taxon>Bacteria</taxon>
        <taxon>Bacillati</taxon>
        <taxon>Actinomycetota</taxon>
        <taxon>Actinomycetes</taxon>
        <taxon>Mycobacteriales</taxon>
        <taxon>Mycobacteriaceae</taxon>
        <taxon>Mycolicibacterium</taxon>
    </lineage>
</organism>
<evidence type="ECO:0000256" key="4">
    <source>
        <dbReference type="ARBA" id="ARBA00023239"/>
    </source>
</evidence>
<dbReference type="STRING" id="146018.BN2156_00288"/>
<dbReference type="InterPro" id="IPR013785">
    <property type="entry name" value="Aldolase_TIM"/>
</dbReference>
<dbReference type="SUPFAM" id="SSF51569">
    <property type="entry name" value="Aldolase"/>
    <property type="match status" value="1"/>
</dbReference>
<evidence type="ECO:0000256" key="3">
    <source>
        <dbReference type="ARBA" id="ARBA00011233"/>
    </source>
</evidence>
<dbReference type="Pfam" id="PF01081">
    <property type="entry name" value="Aldolase"/>
    <property type="match status" value="1"/>
</dbReference>
<protein>
    <submittedName>
        <fullName evidence="6">2-dehydro-3-deoxyphosphogluconate aldolase</fullName>
    </submittedName>
</protein>
<sequence length="204" mass="20943">MSEVFEHRVIPLATVRDPGHVDAIGDGLVNGGLPVVEVALRGEYGLAAIRRLAARGDLLVGAGTVRSGAQARDAIEAGARFVVSPGLDPEVVRCVGQAGLAVIPGVLTPTEVDTAARLGLQRVKLFPATAVDTPSLLSAYTVVFPEMLFMPSAGVTSANMAEFLSQQAVFAVSGSWITARADAGADAVADAAREAVAVAEQLAR</sequence>
<dbReference type="PANTHER" id="PTHR30246:SF1">
    <property type="entry name" value="2-DEHYDRO-3-DEOXY-6-PHOSPHOGALACTONATE ALDOLASE-RELATED"/>
    <property type="match status" value="1"/>
</dbReference>
<gene>
    <name evidence="6" type="primary">eda</name>
    <name evidence="6" type="ORF">BN2156_00288</name>
</gene>
<dbReference type="Proteomes" id="UP000199147">
    <property type="component" value="Unassembled WGS sequence"/>
</dbReference>
<dbReference type="InterPro" id="IPR000887">
    <property type="entry name" value="Aldlse_KDPG_KHG"/>
</dbReference>
<evidence type="ECO:0000313" key="6">
    <source>
        <dbReference type="EMBL" id="CRZ13454.1"/>
    </source>
</evidence>
<dbReference type="RefSeq" id="WP_065461802.1">
    <property type="nucleotide sequence ID" value="NZ_CWKH01000001.1"/>
</dbReference>
<reference evidence="7" key="1">
    <citation type="submission" date="2015-07" db="EMBL/GenBank/DDBJ databases">
        <authorList>
            <person name="Urmite Genomes"/>
        </authorList>
    </citation>
    <scope>NUCLEOTIDE SEQUENCE [LARGE SCALE GENOMIC DNA]</scope>
    <source>
        <strain evidence="7">type strain: ATCC 49404</strain>
    </source>
</reference>
<name>A0A0H5RXL3_9MYCO</name>
<dbReference type="PANTHER" id="PTHR30246">
    <property type="entry name" value="2-KETO-3-DEOXY-6-PHOSPHOGLUCONATE ALDOLASE"/>
    <property type="match status" value="1"/>
</dbReference>
<proteinExistence type="inferred from homology"/>
<keyword evidence="7" id="KW-1185">Reference proteome</keyword>
<evidence type="ECO:0000313" key="7">
    <source>
        <dbReference type="Proteomes" id="UP000199147"/>
    </source>
</evidence>
<dbReference type="AlphaFoldDB" id="A0A0H5RXL3"/>
<evidence type="ECO:0000256" key="1">
    <source>
        <dbReference type="ARBA" id="ARBA00004761"/>
    </source>
</evidence>
<comment type="pathway">
    <text evidence="1">Carbohydrate acid metabolism.</text>
</comment>
<comment type="similarity">
    <text evidence="2">Belongs to the KHG/KDPG aldolase family.</text>
</comment>
<dbReference type="Gene3D" id="3.20.20.70">
    <property type="entry name" value="Aldolase class I"/>
    <property type="match status" value="1"/>
</dbReference>
<evidence type="ECO:0000256" key="2">
    <source>
        <dbReference type="ARBA" id="ARBA00006906"/>
    </source>
</evidence>